<dbReference type="PANTHER" id="PTHR10110:SF86">
    <property type="entry name" value="SODIUM_HYDROGEN EXCHANGER 7"/>
    <property type="match status" value="1"/>
</dbReference>
<reference evidence="12 13" key="1">
    <citation type="submission" date="2016-11" db="EMBL/GenBank/DDBJ databases">
        <authorList>
            <person name="Varghese N."/>
            <person name="Submissions S."/>
        </authorList>
    </citation>
    <scope>NUCLEOTIDE SEQUENCE [LARGE SCALE GENOMIC DNA]</scope>
    <source>
        <strain evidence="12 13">PA</strain>
    </source>
</reference>
<evidence type="ECO:0000256" key="1">
    <source>
        <dbReference type="ARBA" id="ARBA00004651"/>
    </source>
</evidence>
<feature type="domain" description="Cation/H+ exchanger transmembrane" evidence="11">
    <location>
        <begin position="415"/>
        <end position="478"/>
    </location>
</feature>
<evidence type="ECO:0000256" key="8">
    <source>
        <dbReference type="ARBA" id="ARBA00023136"/>
    </source>
</evidence>
<keyword evidence="3" id="KW-1003">Cell membrane</keyword>
<name>A0ABY1IDB9_9ACTO</name>
<comment type="caution">
    <text evidence="12">The sequence shown here is derived from an EMBL/GenBank/DDBJ whole genome shotgun (WGS) entry which is preliminary data.</text>
</comment>
<keyword evidence="8 10" id="KW-0472">Membrane</keyword>
<protein>
    <submittedName>
        <fullName evidence="12">Sodium/proton antiporter, CPA1 family</fullName>
    </submittedName>
</protein>
<feature type="transmembrane region" description="Helical" evidence="10">
    <location>
        <begin position="453"/>
        <end position="477"/>
    </location>
</feature>
<dbReference type="PANTHER" id="PTHR10110">
    <property type="entry name" value="SODIUM/HYDROGEN EXCHANGER"/>
    <property type="match status" value="1"/>
</dbReference>
<evidence type="ECO:0000259" key="11">
    <source>
        <dbReference type="Pfam" id="PF00999"/>
    </source>
</evidence>
<keyword evidence="6" id="KW-0915">Sodium</keyword>
<evidence type="ECO:0000256" key="3">
    <source>
        <dbReference type="ARBA" id="ARBA00022475"/>
    </source>
</evidence>
<proteinExistence type="predicted"/>
<keyword evidence="7" id="KW-0406">Ion transport</keyword>
<evidence type="ECO:0000256" key="7">
    <source>
        <dbReference type="ARBA" id="ARBA00023065"/>
    </source>
</evidence>
<feature type="domain" description="Cation/H+ exchanger transmembrane" evidence="11">
    <location>
        <begin position="11"/>
        <end position="326"/>
    </location>
</feature>
<dbReference type="InterPro" id="IPR006153">
    <property type="entry name" value="Cation/H_exchanger_TM"/>
</dbReference>
<evidence type="ECO:0000256" key="6">
    <source>
        <dbReference type="ARBA" id="ARBA00023053"/>
    </source>
</evidence>
<dbReference type="Proteomes" id="UP000184390">
    <property type="component" value="Unassembled WGS sequence"/>
</dbReference>
<dbReference type="RefSeq" id="WP_073453292.1">
    <property type="nucleotide sequence ID" value="NZ_FQYL01000008.1"/>
</dbReference>
<keyword evidence="2" id="KW-0813">Transport</keyword>
<dbReference type="InterPro" id="IPR018422">
    <property type="entry name" value="Cation/H_exchanger_CPA1"/>
</dbReference>
<evidence type="ECO:0000256" key="4">
    <source>
        <dbReference type="ARBA" id="ARBA00022692"/>
    </source>
</evidence>
<dbReference type="EMBL" id="FQYL01000008">
    <property type="protein sequence ID" value="SHJ00427.1"/>
    <property type="molecule type" value="Genomic_DNA"/>
</dbReference>
<feature type="transmembrane region" description="Helical" evidence="10">
    <location>
        <begin position="82"/>
        <end position="104"/>
    </location>
</feature>
<evidence type="ECO:0000256" key="9">
    <source>
        <dbReference type="ARBA" id="ARBA00023201"/>
    </source>
</evidence>
<organism evidence="12 13">
    <name type="scientific">Actinomyces denticolens</name>
    <dbReference type="NCBI Taxonomy" id="52767"/>
    <lineage>
        <taxon>Bacteria</taxon>
        <taxon>Bacillati</taxon>
        <taxon>Actinomycetota</taxon>
        <taxon>Actinomycetes</taxon>
        <taxon>Actinomycetales</taxon>
        <taxon>Actinomycetaceae</taxon>
        <taxon>Actinomyces</taxon>
    </lineage>
</organism>
<feature type="transmembrane region" description="Helical" evidence="10">
    <location>
        <begin position="110"/>
        <end position="128"/>
    </location>
</feature>
<keyword evidence="4 10" id="KW-0812">Transmembrane</keyword>
<dbReference type="Pfam" id="PF00999">
    <property type="entry name" value="Na_H_Exchanger"/>
    <property type="match status" value="2"/>
</dbReference>
<evidence type="ECO:0000313" key="12">
    <source>
        <dbReference type="EMBL" id="SHJ00427.1"/>
    </source>
</evidence>
<comment type="subcellular location">
    <subcellularLocation>
        <location evidence="1">Cell membrane</location>
        <topology evidence="1">Multi-pass membrane protein</topology>
    </subcellularLocation>
</comment>
<feature type="transmembrane region" description="Helical" evidence="10">
    <location>
        <begin position="26"/>
        <end position="47"/>
    </location>
</feature>
<keyword evidence="9" id="KW-0739">Sodium transport</keyword>
<accession>A0ABY1IDB9</accession>
<dbReference type="Gene3D" id="6.10.140.1330">
    <property type="match status" value="1"/>
</dbReference>
<feature type="transmembrane region" description="Helical" evidence="10">
    <location>
        <begin position="269"/>
        <end position="287"/>
    </location>
</feature>
<keyword evidence="13" id="KW-1185">Reference proteome</keyword>
<evidence type="ECO:0000256" key="2">
    <source>
        <dbReference type="ARBA" id="ARBA00022448"/>
    </source>
</evidence>
<evidence type="ECO:0000313" key="13">
    <source>
        <dbReference type="Proteomes" id="UP000184390"/>
    </source>
</evidence>
<gene>
    <name evidence="12" type="ORF">SAMN05216246_108108</name>
</gene>
<feature type="transmembrane region" description="Helical" evidence="10">
    <location>
        <begin position="299"/>
        <end position="326"/>
    </location>
</feature>
<evidence type="ECO:0000256" key="5">
    <source>
        <dbReference type="ARBA" id="ARBA00022989"/>
    </source>
</evidence>
<feature type="transmembrane region" description="Helical" evidence="10">
    <location>
        <begin position="176"/>
        <end position="194"/>
    </location>
</feature>
<evidence type="ECO:0000256" key="10">
    <source>
        <dbReference type="SAM" id="Phobius"/>
    </source>
</evidence>
<keyword evidence="5 10" id="KW-1133">Transmembrane helix</keyword>
<sequence length="636" mass="66947">MTLLIIVAGLLAIAGASQISDRLRVAPALLLLTMGIAVGFLPVVPAIEIEPEVILEGVLPPLLYATAVAIPTINFRRELAPVAILAVLLVAVSSAVIGGVLTLVLPSLPVAWAIAMGAVLSPTDAVAISIARRLGVTQRVITVLEGEGLLNDATALVVLSSAISAAVAGRTSAGDVLGSFALAVVVAVVVGWIVGELTLHLRARVTDAGVDTVISFTVPFLAAIPAEHMGGSGLVAAVVAGLVTGHRSPRLLPPDHRIAGNETWHTVELVLEGSIFLVMGLQLFGVVEDVRAEGPSITIAVWLAVLAGGLTVAVRAAIVAPMLLWLRRRGARRAERWDGMSEPLQEFEERCQAIARGEIPEDMLVPWDSSRRGVRRRLKGLAKGRRGAGHAHAQVRAARAIDRIRRVDADMAYYRQAPLGAREGTIIVWAGMRGAVTLAAAQTLPADAPNRPFLLLIAILVAAGSLVVQGLTLPWVVRAVRPAMEGPADEAERRELMGLLISAAKGVIPENGDDHLLTDDGRRRIALASQGASALVAHAIREEAPGGGEEVDWAARREEQAHARALSLDMVRAQRQALLDAGELGLYSAGLIEYALTRLDYEEITLVYREAVNEAPPARVVPAPQGGRTGAVDSAP</sequence>